<name>A0A0W0FHF5_MONRR</name>
<dbReference type="PANTHER" id="PTHR21443">
    <property type="entry name" value="CONSERVED OLIGOMERIC GOLGI COMPLEX COMPONENT 7"/>
    <property type="match status" value="1"/>
</dbReference>
<evidence type="ECO:0000256" key="3">
    <source>
        <dbReference type="ARBA" id="ARBA00020984"/>
    </source>
</evidence>
<comment type="subcellular location">
    <subcellularLocation>
        <location evidence="1">Golgi apparatus membrane</location>
        <topology evidence="1">Peripheral membrane protein</topology>
    </subcellularLocation>
</comment>
<dbReference type="Pfam" id="PF10191">
    <property type="entry name" value="COG7"/>
    <property type="match status" value="1"/>
</dbReference>
<protein>
    <recommendedName>
        <fullName evidence="3">Conserved oligomeric Golgi complex subunit 7</fullName>
    </recommendedName>
    <alternativeName>
        <fullName evidence="8">Component of oligomeric Golgi complex 7</fullName>
    </alternativeName>
</protein>
<evidence type="ECO:0000256" key="5">
    <source>
        <dbReference type="ARBA" id="ARBA00022927"/>
    </source>
</evidence>
<dbReference type="GO" id="GO:0006886">
    <property type="term" value="P:intracellular protein transport"/>
    <property type="evidence" value="ECO:0007669"/>
    <property type="project" value="InterPro"/>
</dbReference>
<dbReference type="eggNOG" id="KOG2664">
    <property type="taxonomic scope" value="Eukaryota"/>
</dbReference>
<accession>A0A0W0FHF5</accession>
<keyword evidence="5" id="KW-0653">Protein transport</keyword>
<organism evidence="9 10">
    <name type="scientific">Moniliophthora roreri</name>
    <name type="common">Frosty pod rot fungus</name>
    <name type="synonym">Monilia roreri</name>
    <dbReference type="NCBI Taxonomy" id="221103"/>
    <lineage>
        <taxon>Eukaryota</taxon>
        <taxon>Fungi</taxon>
        <taxon>Dikarya</taxon>
        <taxon>Basidiomycota</taxon>
        <taxon>Agaricomycotina</taxon>
        <taxon>Agaricomycetes</taxon>
        <taxon>Agaricomycetidae</taxon>
        <taxon>Agaricales</taxon>
        <taxon>Marasmiineae</taxon>
        <taxon>Marasmiaceae</taxon>
        <taxon>Moniliophthora</taxon>
    </lineage>
</organism>
<keyword evidence="4" id="KW-0813">Transport</keyword>
<evidence type="ECO:0000256" key="4">
    <source>
        <dbReference type="ARBA" id="ARBA00022448"/>
    </source>
</evidence>
<dbReference type="GO" id="GO:0007030">
    <property type="term" value="P:Golgi organization"/>
    <property type="evidence" value="ECO:0007669"/>
    <property type="project" value="TreeGrafter"/>
</dbReference>
<evidence type="ECO:0000256" key="7">
    <source>
        <dbReference type="ARBA" id="ARBA00023136"/>
    </source>
</evidence>
<evidence type="ECO:0000256" key="8">
    <source>
        <dbReference type="ARBA" id="ARBA00031345"/>
    </source>
</evidence>
<dbReference type="GO" id="GO:0006890">
    <property type="term" value="P:retrograde vesicle-mediated transport, Golgi to endoplasmic reticulum"/>
    <property type="evidence" value="ECO:0007669"/>
    <property type="project" value="TreeGrafter"/>
</dbReference>
<dbReference type="InterPro" id="IPR019335">
    <property type="entry name" value="COG7"/>
</dbReference>
<keyword evidence="7" id="KW-0472">Membrane</keyword>
<keyword evidence="6" id="KW-0333">Golgi apparatus</keyword>
<evidence type="ECO:0000256" key="1">
    <source>
        <dbReference type="ARBA" id="ARBA00004395"/>
    </source>
</evidence>
<comment type="caution">
    <text evidence="9">The sequence shown here is derived from an EMBL/GenBank/DDBJ whole genome shotgun (WGS) entry which is preliminary data.</text>
</comment>
<dbReference type="GO" id="GO:0017119">
    <property type="term" value="C:Golgi transport complex"/>
    <property type="evidence" value="ECO:0007669"/>
    <property type="project" value="InterPro"/>
</dbReference>
<sequence length="454" mass="50222">MNARIAYSLNSQFGPTSECIDIASFISNAAKLRQKPISDSHDSLAEECSVDDIRSSLSDVWNDTRLSSHLLKDHDSMVNFLYGTSKSARPRKKIVQEAPLTSSTSVEELEQKLSMVKLASWKLTPEASLFIRAPKDSELNIYSEPIKAVGHDQPGEGEAIVIFSVYNKVLWRPSMVSRASQHCILTSQTLGDLFESIPCLSNELPAEELEGSRVAGYGSSTQMKASNGCAICIEGMVYGDGLEEKDYADDNLDTLEDYDDLATWINDTLSFPGKDNGQDAVESLTQLDQQITHLIASLDIACEDTSSQLERIIDDVSRGVPRLTYDLHFIKDGAVSLQGVLSAVHARSRDAIPDDMNITLEQLKRLDTIKGHMEAAREVLREAESWSTLELEVTSFLTEQNYAKAASRLSEANKSMVVFQNTPEYDPRRTLLINLQNQLEASLNPARAGIPKLL</sequence>
<dbReference type="EMBL" id="LATX01001986">
    <property type="protein sequence ID" value="KTB35731.1"/>
    <property type="molecule type" value="Genomic_DNA"/>
</dbReference>
<evidence type="ECO:0000256" key="6">
    <source>
        <dbReference type="ARBA" id="ARBA00023034"/>
    </source>
</evidence>
<reference evidence="9 10" key="1">
    <citation type="submission" date="2015-12" db="EMBL/GenBank/DDBJ databases">
        <title>Draft genome sequence of Moniliophthora roreri, the causal agent of frosty pod rot of cacao.</title>
        <authorList>
            <person name="Aime M.C."/>
            <person name="Diaz-Valderrama J.R."/>
            <person name="Kijpornyongpan T."/>
            <person name="Phillips-Mora W."/>
        </authorList>
    </citation>
    <scope>NUCLEOTIDE SEQUENCE [LARGE SCALE GENOMIC DNA]</scope>
    <source>
        <strain evidence="9 10">MCA 2952</strain>
    </source>
</reference>
<dbReference type="Proteomes" id="UP000054988">
    <property type="component" value="Unassembled WGS sequence"/>
</dbReference>
<evidence type="ECO:0000256" key="2">
    <source>
        <dbReference type="ARBA" id="ARBA00005831"/>
    </source>
</evidence>
<evidence type="ECO:0000313" key="9">
    <source>
        <dbReference type="EMBL" id="KTB35731.1"/>
    </source>
</evidence>
<gene>
    <name evidence="9" type="ORF">WG66_11896</name>
</gene>
<evidence type="ECO:0000313" key="10">
    <source>
        <dbReference type="Proteomes" id="UP000054988"/>
    </source>
</evidence>
<dbReference type="AlphaFoldDB" id="A0A0W0FHF5"/>
<proteinExistence type="inferred from homology"/>
<comment type="similarity">
    <text evidence="2">Belongs to the COG7 family.</text>
</comment>
<dbReference type="PANTHER" id="PTHR21443:SF0">
    <property type="entry name" value="CONSERVED OLIGOMERIC GOLGI COMPLEX SUBUNIT 7"/>
    <property type="match status" value="1"/>
</dbReference>
<dbReference type="GO" id="GO:0000139">
    <property type="term" value="C:Golgi membrane"/>
    <property type="evidence" value="ECO:0007669"/>
    <property type="project" value="UniProtKB-SubCell"/>
</dbReference>